<dbReference type="EMBL" id="JALKCH010000010">
    <property type="protein sequence ID" value="MCK0198208.1"/>
    <property type="molecule type" value="Genomic_DNA"/>
</dbReference>
<evidence type="ECO:0000256" key="1">
    <source>
        <dbReference type="SAM" id="MobiDB-lite"/>
    </source>
</evidence>
<feature type="domain" description="Extensin-like C-terminal" evidence="2">
    <location>
        <begin position="9"/>
        <end position="172"/>
    </location>
</feature>
<accession>A0ABT0DE06</accession>
<organism evidence="3 4">
    <name type="scientific">Ancylobacter crimeensis</name>
    <dbReference type="NCBI Taxonomy" id="2579147"/>
    <lineage>
        <taxon>Bacteria</taxon>
        <taxon>Pseudomonadati</taxon>
        <taxon>Pseudomonadota</taxon>
        <taxon>Alphaproteobacteria</taxon>
        <taxon>Hyphomicrobiales</taxon>
        <taxon>Xanthobacteraceae</taxon>
        <taxon>Ancylobacter</taxon>
    </lineage>
</organism>
<evidence type="ECO:0000313" key="4">
    <source>
        <dbReference type="Proteomes" id="UP001203284"/>
    </source>
</evidence>
<gene>
    <name evidence="3" type="ORF">MWN34_14935</name>
</gene>
<evidence type="ECO:0000259" key="2">
    <source>
        <dbReference type="Pfam" id="PF06904"/>
    </source>
</evidence>
<reference evidence="3 4" key="1">
    <citation type="submission" date="2022-04" db="EMBL/GenBank/DDBJ databases">
        <authorList>
            <person name="Grouzdev D.S."/>
            <person name="Pantiukh K.S."/>
            <person name="Krutkina M.S."/>
        </authorList>
    </citation>
    <scope>NUCLEOTIDE SEQUENCE [LARGE SCALE GENOMIC DNA]</scope>
    <source>
        <strain evidence="3 4">6x-1</strain>
    </source>
</reference>
<comment type="caution">
    <text evidence="3">The sequence shown here is derived from an EMBL/GenBank/DDBJ whole genome shotgun (WGS) entry which is preliminary data.</text>
</comment>
<feature type="compositionally biased region" description="Pro residues" evidence="1">
    <location>
        <begin position="284"/>
        <end position="304"/>
    </location>
</feature>
<feature type="region of interest" description="Disordered" evidence="1">
    <location>
        <begin position="211"/>
        <end position="359"/>
    </location>
</feature>
<keyword evidence="4" id="KW-1185">Reference proteome</keyword>
<dbReference type="Pfam" id="PF06904">
    <property type="entry name" value="Extensin-like_C"/>
    <property type="match status" value="1"/>
</dbReference>
<protein>
    <submittedName>
        <fullName evidence="3">Extensin family protein</fullName>
    </submittedName>
</protein>
<feature type="compositionally biased region" description="Polar residues" evidence="1">
    <location>
        <begin position="321"/>
        <end position="331"/>
    </location>
</feature>
<sequence>MRPSAYTVPMREIDGAGTCGMDHPFKVLGVDQGRVQVTPAATLACPATAAVDRWVTDTVQPAAMAWFGQPVVQIKQMSSYSCRNMNGAATGKTSEHAYGNALDVGGFVLADGRQVIVQTGWKGAVDEQGFLRTVQATACERFTTVLAPGSNIYHYNHIHVDLMRHKGSSICKPGPVMPRPPMIAAPMTPPAGSGMPVPLPAAATMGAPVRQQAQPYPGGPAEIPPGDGDDSDIGAQPSYGAPPPPQPTYSAPAAQGYPPAPNAPATGYPARNPYPPAGGYVPPKQAPAPAVRPMPNGVPLPPSGIPMVRRQPTDPLVTGSVAANRTRSYAQESPAERPARKPWSFITPIEPPSAVAGED</sequence>
<proteinExistence type="predicted"/>
<evidence type="ECO:0000313" key="3">
    <source>
        <dbReference type="EMBL" id="MCK0198208.1"/>
    </source>
</evidence>
<dbReference type="Proteomes" id="UP001203284">
    <property type="component" value="Unassembled WGS sequence"/>
</dbReference>
<dbReference type="InterPro" id="IPR009683">
    <property type="entry name" value="Extensin-like_C"/>
</dbReference>
<name>A0ABT0DE06_9HYPH</name>